<evidence type="ECO:0000259" key="1">
    <source>
        <dbReference type="SMART" id="SM00849"/>
    </source>
</evidence>
<organism evidence="2 3">
    <name type="scientific">Clostridium baratii str. Sullivan</name>
    <dbReference type="NCBI Taxonomy" id="1415775"/>
    <lineage>
        <taxon>Bacteria</taxon>
        <taxon>Bacillati</taxon>
        <taxon>Bacillota</taxon>
        <taxon>Clostridia</taxon>
        <taxon>Eubacteriales</taxon>
        <taxon>Clostridiaceae</taxon>
        <taxon>Clostridium</taxon>
    </lineage>
</organism>
<protein>
    <submittedName>
        <fullName evidence="2">Metallo-beta-lactamase superfamily protein</fullName>
    </submittedName>
</protein>
<dbReference type="InterPro" id="IPR052926">
    <property type="entry name" value="Metallo-beta-lactamase_dom"/>
</dbReference>
<dbReference type="SUPFAM" id="SSF56281">
    <property type="entry name" value="Metallo-hydrolase/oxidoreductase"/>
    <property type="match status" value="1"/>
</dbReference>
<dbReference type="InterPro" id="IPR036866">
    <property type="entry name" value="RibonucZ/Hydroxyglut_hydro"/>
</dbReference>
<dbReference type="InterPro" id="IPR041712">
    <property type="entry name" value="DHPS-like_MBL-fold"/>
</dbReference>
<dbReference type="KEGG" id="cbv:U729_2526"/>
<dbReference type="Proteomes" id="UP000030635">
    <property type="component" value="Chromosome"/>
</dbReference>
<dbReference type="PANTHER" id="PTHR13754">
    <property type="entry name" value="METALLO-BETA-LACTAMASE SUPERFAMILY PROTEIN"/>
    <property type="match status" value="1"/>
</dbReference>
<dbReference type="SMART" id="SM00849">
    <property type="entry name" value="Lactamase_B"/>
    <property type="match status" value="1"/>
</dbReference>
<proteinExistence type="predicted"/>
<keyword evidence="3" id="KW-1185">Reference proteome</keyword>
<sequence length="277" mass="31968">MKIITVIDDEVLDHSNLYNEHGLCYFIEIDGLNILFDTGKSYKAYENFKKLGLDNKKIDYIILSHGHYDHTGGLKVFLENIKCKPKIIVGNEFFSRGDKYHLKDNDTKYIGIDFNFEYLKEKNIDIIEVKESIKLTDRINLISNLKGIKERKILEGEDVLAVKYNNSLIKDDFREELVIAIERNDSIILITGCAHNKIHYIAKYIKNKFNKSNLVIIGGIHLCNATDKEINETVDNLKEINIKKLSLCHCSGHKIFKRLKAEKIEITRGITGIISEY</sequence>
<dbReference type="Pfam" id="PF00753">
    <property type="entry name" value="Lactamase_B"/>
    <property type="match status" value="1"/>
</dbReference>
<dbReference type="PANTHER" id="PTHR13754:SF13">
    <property type="entry name" value="METALLO-BETA-LACTAMASE SUPERFAMILY PROTEIN (AFU_ORTHOLOGUE AFUA_3G07630)"/>
    <property type="match status" value="1"/>
</dbReference>
<evidence type="ECO:0000313" key="2">
    <source>
        <dbReference type="EMBL" id="AIY83061.1"/>
    </source>
</evidence>
<dbReference type="STRING" id="1561.NPD11_505"/>
<dbReference type="eggNOG" id="COG1237">
    <property type="taxonomic scope" value="Bacteria"/>
</dbReference>
<dbReference type="EMBL" id="CP006905">
    <property type="protein sequence ID" value="AIY83061.1"/>
    <property type="molecule type" value="Genomic_DNA"/>
</dbReference>
<name>A0A0A7FW22_9CLOT</name>
<gene>
    <name evidence="2" type="ORF">U729_2526</name>
</gene>
<reference evidence="2 3" key="1">
    <citation type="journal article" date="2015" name="Infect. Genet. Evol.">
        <title>Genomic sequences of six botulinum neurotoxin-producing strains representing three clostridial species illustrate the mobility and diversity of botulinum neurotoxin genes.</title>
        <authorList>
            <person name="Smith T.J."/>
            <person name="Hill K.K."/>
            <person name="Xie G."/>
            <person name="Foley B.T."/>
            <person name="Williamson C.H."/>
            <person name="Foster J.T."/>
            <person name="Johnson S.L."/>
            <person name="Chertkov O."/>
            <person name="Teshima H."/>
            <person name="Gibbons H.S."/>
            <person name="Johnsky L.A."/>
            <person name="Karavis M.A."/>
            <person name="Smith L.A."/>
        </authorList>
    </citation>
    <scope>NUCLEOTIDE SEQUENCE [LARGE SCALE GENOMIC DNA]</scope>
    <source>
        <strain evidence="2 3">Sullivan</strain>
    </source>
</reference>
<dbReference type="OrthoDB" id="9803916at2"/>
<dbReference type="AlphaFoldDB" id="A0A0A7FW22"/>
<accession>A0A0A7FW22</accession>
<dbReference type="RefSeq" id="WP_039315576.1">
    <property type="nucleotide sequence ID" value="NZ_CP006905.1"/>
</dbReference>
<dbReference type="HOGENOM" id="CLU_036012_0_0_9"/>
<dbReference type="Gene3D" id="3.60.15.10">
    <property type="entry name" value="Ribonuclease Z/Hydroxyacylglutathione hydrolase-like"/>
    <property type="match status" value="1"/>
</dbReference>
<dbReference type="InterPro" id="IPR001279">
    <property type="entry name" value="Metallo-B-lactamas"/>
</dbReference>
<dbReference type="GO" id="GO:0016740">
    <property type="term" value="F:transferase activity"/>
    <property type="evidence" value="ECO:0007669"/>
    <property type="project" value="TreeGrafter"/>
</dbReference>
<evidence type="ECO:0000313" key="3">
    <source>
        <dbReference type="Proteomes" id="UP000030635"/>
    </source>
</evidence>
<feature type="domain" description="Metallo-beta-lactamase" evidence="1">
    <location>
        <begin position="21"/>
        <end position="221"/>
    </location>
</feature>
<dbReference type="CDD" id="cd07713">
    <property type="entry name" value="DHPS-like_MBL-fold"/>
    <property type="match status" value="1"/>
</dbReference>